<name>A0A1F7GYP4_9BACT</name>
<feature type="transmembrane region" description="Helical" evidence="1">
    <location>
        <begin position="69"/>
        <end position="91"/>
    </location>
</feature>
<proteinExistence type="predicted"/>
<feature type="transmembrane region" description="Helical" evidence="1">
    <location>
        <begin position="12"/>
        <end position="31"/>
    </location>
</feature>
<evidence type="ECO:0000313" key="2">
    <source>
        <dbReference type="EMBL" id="OGK23656.1"/>
    </source>
</evidence>
<feature type="transmembrane region" description="Helical" evidence="1">
    <location>
        <begin position="176"/>
        <end position="196"/>
    </location>
</feature>
<gene>
    <name evidence="2" type="ORF">A3C25_00890</name>
</gene>
<sequence>MDFSKHGFTVDLLSSFVLVVRNFFLLTFFPYKAMRKIAEGKDYWQIGIIFSLVFIYFKFAYFLRDKPYPATFIFFVFLLHFFLSVFFFYFLSSIAKKNLKISSFIFTFSYALLPTLIWFSTTSVLFIVLPPPRTFSLTGGAFTIFFTAYSLSLLAWKVILVYLAIRFSTKLNFYRVVYLMILYFAWFIPYSVLLYYNRIFRIPFI</sequence>
<accession>A0A1F7GYP4</accession>
<dbReference type="Proteomes" id="UP000177913">
    <property type="component" value="Unassembled WGS sequence"/>
</dbReference>
<organism evidence="2 3">
    <name type="scientific">Candidatus Roizmanbacteria bacterium RIFCSPHIGHO2_02_FULL_38_11</name>
    <dbReference type="NCBI Taxonomy" id="1802039"/>
    <lineage>
        <taxon>Bacteria</taxon>
        <taxon>Candidatus Roizmaniibacteriota</taxon>
    </lineage>
</organism>
<feature type="transmembrane region" description="Helical" evidence="1">
    <location>
        <begin position="43"/>
        <end position="63"/>
    </location>
</feature>
<feature type="transmembrane region" description="Helical" evidence="1">
    <location>
        <begin position="141"/>
        <end position="164"/>
    </location>
</feature>
<evidence type="ECO:0000256" key="1">
    <source>
        <dbReference type="SAM" id="Phobius"/>
    </source>
</evidence>
<evidence type="ECO:0000313" key="3">
    <source>
        <dbReference type="Proteomes" id="UP000177913"/>
    </source>
</evidence>
<keyword evidence="1" id="KW-0812">Transmembrane</keyword>
<comment type="caution">
    <text evidence="2">The sequence shown here is derived from an EMBL/GenBank/DDBJ whole genome shotgun (WGS) entry which is preliminary data.</text>
</comment>
<protein>
    <recommendedName>
        <fullName evidence="4">Yip1 domain-containing protein</fullName>
    </recommendedName>
</protein>
<evidence type="ECO:0008006" key="4">
    <source>
        <dbReference type="Google" id="ProtNLM"/>
    </source>
</evidence>
<feature type="transmembrane region" description="Helical" evidence="1">
    <location>
        <begin position="103"/>
        <end position="129"/>
    </location>
</feature>
<dbReference type="EMBL" id="MFZO01000044">
    <property type="protein sequence ID" value="OGK23656.1"/>
    <property type="molecule type" value="Genomic_DNA"/>
</dbReference>
<keyword evidence="1" id="KW-0472">Membrane</keyword>
<reference evidence="2 3" key="1">
    <citation type="journal article" date="2016" name="Nat. Commun.">
        <title>Thousands of microbial genomes shed light on interconnected biogeochemical processes in an aquifer system.</title>
        <authorList>
            <person name="Anantharaman K."/>
            <person name="Brown C.T."/>
            <person name="Hug L.A."/>
            <person name="Sharon I."/>
            <person name="Castelle C.J."/>
            <person name="Probst A.J."/>
            <person name="Thomas B.C."/>
            <person name="Singh A."/>
            <person name="Wilkins M.J."/>
            <person name="Karaoz U."/>
            <person name="Brodie E.L."/>
            <person name="Williams K.H."/>
            <person name="Hubbard S.S."/>
            <person name="Banfield J.F."/>
        </authorList>
    </citation>
    <scope>NUCLEOTIDE SEQUENCE [LARGE SCALE GENOMIC DNA]</scope>
</reference>
<dbReference type="AlphaFoldDB" id="A0A1F7GYP4"/>
<keyword evidence="1" id="KW-1133">Transmembrane helix</keyword>